<name>M8A235_TRIUA</name>
<dbReference type="Gene3D" id="3.30.40.10">
    <property type="entry name" value="Zinc/RING finger domain, C3HC4 (zinc finger)"/>
    <property type="match status" value="1"/>
</dbReference>
<dbReference type="GO" id="GO:0006511">
    <property type="term" value="P:ubiquitin-dependent protein catabolic process"/>
    <property type="evidence" value="ECO:0007669"/>
    <property type="project" value="TreeGrafter"/>
</dbReference>
<reference evidence="1" key="1">
    <citation type="journal article" date="2013" name="Nature">
        <title>Draft genome of the wheat A-genome progenitor Triticum urartu.</title>
        <authorList>
            <person name="Ling H.Q."/>
            <person name="Zhao S."/>
            <person name="Liu D."/>
            <person name="Wang J."/>
            <person name="Sun H."/>
            <person name="Zhang C."/>
            <person name="Fan H."/>
            <person name="Li D."/>
            <person name="Dong L."/>
            <person name="Tao Y."/>
            <person name="Gao C."/>
            <person name="Wu H."/>
            <person name="Li Y."/>
            <person name="Cui Y."/>
            <person name="Guo X."/>
            <person name="Zheng S."/>
            <person name="Wang B."/>
            <person name="Yu K."/>
            <person name="Liang Q."/>
            <person name="Yang W."/>
            <person name="Lou X."/>
            <person name="Chen J."/>
            <person name="Feng M."/>
            <person name="Jian J."/>
            <person name="Zhang X."/>
            <person name="Luo G."/>
            <person name="Jiang Y."/>
            <person name="Liu J."/>
            <person name="Wang Z."/>
            <person name="Sha Y."/>
            <person name="Zhang B."/>
            <person name="Wu H."/>
            <person name="Tang D."/>
            <person name="Shen Q."/>
            <person name="Xue P."/>
            <person name="Zou S."/>
            <person name="Wang X."/>
            <person name="Liu X."/>
            <person name="Wang F."/>
            <person name="Yang Y."/>
            <person name="An X."/>
            <person name="Dong Z."/>
            <person name="Zhang K."/>
            <person name="Zhang X."/>
            <person name="Luo M.C."/>
            <person name="Dvorak J."/>
            <person name="Tong Y."/>
            <person name="Wang J."/>
            <person name="Yang H."/>
            <person name="Li Z."/>
            <person name="Wang D."/>
            <person name="Zhang A."/>
            <person name="Wang J."/>
        </authorList>
    </citation>
    <scope>NUCLEOTIDE SEQUENCE</scope>
</reference>
<dbReference type="SMART" id="SM00184">
    <property type="entry name" value="RING"/>
    <property type="match status" value="1"/>
</dbReference>
<gene>
    <name evidence="1" type="ORF">TRIUR3_09262</name>
</gene>
<dbReference type="Pfam" id="PF13923">
    <property type="entry name" value="zf-C3HC4_2"/>
    <property type="match status" value="1"/>
</dbReference>
<dbReference type="eggNOG" id="KOG0320">
    <property type="taxonomic scope" value="Eukaryota"/>
</dbReference>
<evidence type="ECO:0000313" key="1">
    <source>
        <dbReference type="EMBL" id="EMS66011.1"/>
    </source>
</evidence>
<dbReference type="GO" id="GO:0061630">
    <property type="term" value="F:ubiquitin protein ligase activity"/>
    <property type="evidence" value="ECO:0007669"/>
    <property type="project" value="InterPro"/>
</dbReference>
<protein>
    <submittedName>
        <fullName evidence="1">E3 ubiquitin-protein ligase BRE1A</fullName>
    </submittedName>
</protein>
<dbReference type="InterPro" id="IPR001841">
    <property type="entry name" value="Znf_RING"/>
</dbReference>
<dbReference type="SUPFAM" id="SSF57850">
    <property type="entry name" value="RING/U-box"/>
    <property type="match status" value="1"/>
</dbReference>
<dbReference type="PANTHER" id="PTHR47094:SF14">
    <property type="entry name" value="UBIQUITIN-PROTEIN LIGASE_ZINC ION BINDING PROTEIN"/>
    <property type="match status" value="1"/>
</dbReference>
<sequence>MSNTSGARRAARRQSLDGSADKVVVDLDASSPVAGNHHGLSVFPGARTSPIDVEALDDEVQALSPSQVPPPGVNRRTRGQPVTQFALDEDAILEENWRIIRQCATPFYLDEDAAMEENRRTRSQFLTPLYLDEDAALEDNAAMPSHNTWNKRQRVAPLICLSPEREEGSSLQSNNVVQISQEPAKVVVPKEPNFTCPVCLNKLVEPSTTKCGHIFCAECIKQAIQFQKKCPTCRKALRRNNFHRIYLPNSDVLINDRLVDYHTAVGGIAERVDCPLGSGVRSPAVMLTGVPIFLPQASDGQTWSMLEMPDCITEWY</sequence>
<dbReference type="OMA" id="MPDCITE"/>
<dbReference type="GO" id="GO:0032183">
    <property type="term" value="F:SUMO binding"/>
    <property type="evidence" value="ECO:0007669"/>
    <property type="project" value="TreeGrafter"/>
</dbReference>
<dbReference type="InterPro" id="IPR013083">
    <property type="entry name" value="Znf_RING/FYVE/PHD"/>
</dbReference>
<organism evidence="1">
    <name type="scientific">Triticum urartu</name>
    <name type="common">Red wild einkorn</name>
    <name type="synonym">Crithodium urartu</name>
    <dbReference type="NCBI Taxonomy" id="4572"/>
    <lineage>
        <taxon>Eukaryota</taxon>
        <taxon>Viridiplantae</taxon>
        <taxon>Streptophyta</taxon>
        <taxon>Embryophyta</taxon>
        <taxon>Tracheophyta</taxon>
        <taxon>Spermatophyta</taxon>
        <taxon>Magnoliopsida</taxon>
        <taxon>Liliopsida</taxon>
        <taxon>Poales</taxon>
        <taxon>Poaceae</taxon>
        <taxon>BOP clade</taxon>
        <taxon>Pooideae</taxon>
        <taxon>Triticodae</taxon>
        <taxon>Triticeae</taxon>
        <taxon>Triticinae</taxon>
        <taxon>Triticum</taxon>
    </lineage>
</organism>
<dbReference type="PROSITE" id="PS00518">
    <property type="entry name" value="ZF_RING_1"/>
    <property type="match status" value="1"/>
</dbReference>
<accession>M8A235</accession>
<dbReference type="GO" id="GO:0033768">
    <property type="term" value="C:SUMO-targeted ubiquitin ligase complex"/>
    <property type="evidence" value="ECO:0007669"/>
    <property type="project" value="TreeGrafter"/>
</dbReference>
<dbReference type="EMBL" id="KD036685">
    <property type="protein sequence ID" value="EMS66011.1"/>
    <property type="molecule type" value="Genomic_DNA"/>
</dbReference>
<dbReference type="STRING" id="4572.M8A235"/>
<proteinExistence type="predicted"/>
<dbReference type="InterPro" id="IPR049627">
    <property type="entry name" value="SLX8"/>
</dbReference>
<dbReference type="PROSITE" id="PS50089">
    <property type="entry name" value="ZF_RING_2"/>
    <property type="match status" value="1"/>
</dbReference>
<dbReference type="InterPro" id="IPR017907">
    <property type="entry name" value="Znf_RING_CS"/>
</dbReference>
<dbReference type="GO" id="GO:0140082">
    <property type="term" value="F:SUMO-ubiquitin ligase activity"/>
    <property type="evidence" value="ECO:0007669"/>
    <property type="project" value="TreeGrafter"/>
</dbReference>
<dbReference type="AlphaFoldDB" id="M8A235"/>
<dbReference type="PANTHER" id="PTHR47094">
    <property type="entry name" value="ELFLESS, ISOFORM B"/>
    <property type="match status" value="1"/>
</dbReference>